<gene>
    <name evidence="4" type="ORF">KUF71_021876</name>
</gene>
<feature type="chain" id="PRO_5042075230" evidence="3">
    <location>
        <begin position="24"/>
        <end position="224"/>
    </location>
</feature>
<proteinExistence type="predicted"/>
<keyword evidence="2" id="KW-0472">Membrane</keyword>
<dbReference type="EMBL" id="JAHWGI010000292">
    <property type="protein sequence ID" value="KAK3912306.1"/>
    <property type="molecule type" value="Genomic_DNA"/>
</dbReference>
<keyword evidence="3" id="KW-0732">Signal</keyword>
<keyword evidence="2" id="KW-1133">Transmembrane helix</keyword>
<reference evidence="4" key="1">
    <citation type="submission" date="2021-07" db="EMBL/GenBank/DDBJ databases">
        <authorList>
            <person name="Catto M.A."/>
            <person name="Jacobson A."/>
            <person name="Kennedy G."/>
            <person name="Labadie P."/>
            <person name="Hunt B.G."/>
            <person name="Srinivasan R."/>
        </authorList>
    </citation>
    <scope>NUCLEOTIDE SEQUENCE</scope>
    <source>
        <strain evidence="4">PL_HMW_Pooled</strain>
        <tissue evidence="4">Head</tissue>
    </source>
</reference>
<organism evidence="4 5">
    <name type="scientific">Frankliniella fusca</name>
    <dbReference type="NCBI Taxonomy" id="407009"/>
    <lineage>
        <taxon>Eukaryota</taxon>
        <taxon>Metazoa</taxon>
        <taxon>Ecdysozoa</taxon>
        <taxon>Arthropoda</taxon>
        <taxon>Hexapoda</taxon>
        <taxon>Insecta</taxon>
        <taxon>Pterygota</taxon>
        <taxon>Neoptera</taxon>
        <taxon>Paraneoptera</taxon>
        <taxon>Thysanoptera</taxon>
        <taxon>Terebrantia</taxon>
        <taxon>Thripoidea</taxon>
        <taxon>Thripidae</taxon>
        <taxon>Frankliniella</taxon>
    </lineage>
</organism>
<protein>
    <submittedName>
        <fullName evidence="4">Metal-nicotianamine transporter YSL8</fullName>
    </submittedName>
</protein>
<keyword evidence="5" id="KW-1185">Reference proteome</keyword>
<dbReference type="AlphaFoldDB" id="A0AAE1LA16"/>
<feature type="compositionally biased region" description="Low complexity" evidence="1">
    <location>
        <begin position="27"/>
        <end position="39"/>
    </location>
</feature>
<evidence type="ECO:0000256" key="2">
    <source>
        <dbReference type="SAM" id="Phobius"/>
    </source>
</evidence>
<feature type="compositionally biased region" description="Acidic residues" evidence="1">
    <location>
        <begin position="42"/>
        <end position="55"/>
    </location>
</feature>
<reference evidence="4" key="2">
    <citation type="journal article" date="2023" name="BMC Genomics">
        <title>Pest status, molecular evolution, and epigenetic factors derived from the genome assembly of Frankliniella fusca, a thysanopteran phytovirus vector.</title>
        <authorList>
            <person name="Catto M.A."/>
            <person name="Labadie P.E."/>
            <person name="Jacobson A.L."/>
            <person name="Kennedy G.G."/>
            <person name="Srinivasan R."/>
            <person name="Hunt B.G."/>
        </authorList>
    </citation>
    <scope>NUCLEOTIDE SEQUENCE</scope>
    <source>
        <strain evidence="4">PL_HMW_Pooled</strain>
    </source>
</reference>
<feature type="compositionally biased region" description="Pro residues" evidence="1">
    <location>
        <begin position="65"/>
        <end position="75"/>
    </location>
</feature>
<evidence type="ECO:0000256" key="3">
    <source>
        <dbReference type="SAM" id="SignalP"/>
    </source>
</evidence>
<evidence type="ECO:0000256" key="1">
    <source>
        <dbReference type="SAM" id="MobiDB-lite"/>
    </source>
</evidence>
<feature type="transmembrane region" description="Helical" evidence="2">
    <location>
        <begin position="140"/>
        <end position="163"/>
    </location>
</feature>
<dbReference type="PROSITE" id="PS51257">
    <property type="entry name" value="PROKAR_LIPOPROTEIN"/>
    <property type="match status" value="1"/>
</dbReference>
<feature type="signal peptide" evidence="3">
    <location>
        <begin position="1"/>
        <end position="23"/>
    </location>
</feature>
<evidence type="ECO:0000313" key="5">
    <source>
        <dbReference type="Proteomes" id="UP001219518"/>
    </source>
</evidence>
<name>A0AAE1LA16_9NEOP</name>
<dbReference type="Proteomes" id="UP001219518">
    <property type="component" value="Unassembled WGS sequence"/>
</dbReference>
<feature type="region of interest" description="Disordered" evidence="1">
    <location>
        <begin position="27"/>
        <end position="75"/>
    </location>
</feature>
<accession>A0AAE1LA16</accession>
<sequence>MKTHSVLLLLALVLAGCATAALARAANDTDRPAAAASAPEQSGEDLDDGDVDFPEEQGPQRSEVAPPPRRQQPPTPVSVYVFRLLEILTGAESFGKHTRFARQADGYPASIDLPEAPRANTAASYSNYYDFLINEGSYKFWAVFQIGTAVLLTYSAFAALYYARYTYYTNVDYTDYDDYFFRRSGNSRSQRSAPFAGLSSTEYQRVMDAAGAGSKFKSDAKSSS</sequence>
<comment type="caution">
    <text evidence="4">The sequence shown here is derived from an EMBL/GenBank/DDBJ whole genome shotgun (WGS) entry which is preliminary data.</text>
</comment>
<evidence type="ECO:0000313" key="4">
    <source>
        <dbReference type="EMBL" id="KAK3912306.1"/>
    </source>
</evidence>
<keyword evidence="2" id="KW-0812">Transmembrane</keyword>